<accession>A0AA39YD40</accession>
<evidence type="ECO:0000313" key="1">
    <source>
        <dbReference type="EMBL" id="KAK0649257.1"/>
    </source>
</evidence>
<reference evidence="1" key="1">
    <citation type="submission" date="2023-06" db="EMBL/GenBank/DDBJ databases">
        <title>Genome-scale phylogeny and comparative genomics of the fungal order Sordariales.</title>
        <authorList>
            <consortium name="Lawrence Berkeley National Laboratory"/>
            <person name="Hensen N."/>
            <person name="Bonometti L."/>
            <person name="Westerberg I."/>
            <person name="Brannstrom I.O."/>
            <person name="Guillou S."/>
            <person name="Cros-Aarteil S."/>
            <person name="Calhoun S."/>
            <person name="Haridas S."/>
            <person name="Kuo A."/>
            <person name="Mondo S."/>
            <person name="Pangilinan J."/>
            <person name="Riley R."/>
            <person name="Labutti K."/>
            <person name="Andreopoulos B."/>
            <person name="Lipzen A."/>
            <person name="Chen C."/>
            <person name="Yanf M."/>
            <person name="Daum C."/>
            <person name="Ng V."/>
            <person name="Clum A."/>
            <person name="Steindorff A."/>
            <person name="Ohm R."/>
            <person name="Martin F."/>
            <person name="Silar P."/>
            <person name="Natvig D."/>
            <person name="Lalanne C."/>
            <person name="Gautier V."/>
            <person name="Ament-Velasquez S.L."/>
            <person name="Kruys A."/>
            <person name="Hutchinson M.I."/>
            <person name="Powell A.J."/>
            <person name="Barry K."/>
            <person name="Miller A.N."/>
            <person name="Grigoriev I.V."/>
            <person name="Debuchy R."/>
            <person name="Gladieux P."/>
            <person name="Thoren M.H."/>
            <person name="Johannesson H."/>
        </authorList>
    </citation>
    <scope>NUCLEOTIDE SEQUENCE</scope>
    <source>
        <strain evidence="1">SMH2532-1</strain>
    </source>
</reference>
<organism evidence="1 2">
    <name type="scientific">Cercophora newfieldiana</name>
    <dbReference type="NCBI Taxonomy" id="92897"/>
    <lineage>
        <taxon>Eukaryota</taxon>
        <taxon>Fungi</taxon>
        <taxon>Dikarya</taxon>
        <taxon>Ascomycota</taxon>
        <taxon>Pezizomycotina</taxon>
        <taxon>Sordariomycetes</taxon>
        <taxon>Sordariomycetidae</taxon>
        <taxon>Sordariales</taxon>
        <taxon>Lasiosphaeriaceae</taxon>
        <taxon>Cercophora</taxon>
    </lineage>
</organism>
<sequence length="58" mass="6433">MTKPKTASAALDLHQDNIHLERISMRDCQISRPKTWLVGRHGGGLSRVTPSGMDMHHG</sequence>
<proteinExistence type="predicted"/>
<dbReference type="EMBL" id="JAULSV010000003">
    <property type="protein sequence ID" value="KAK0649257.1"/>
    <property type="molecule type" value="Genomic_DNA"/>
</dbReference>
<name>A0AA39YD40_9PEZI</name>
<evidence type="ECO:0000313" key="2">
    <source>
        <dbReference type="Proteomes" id="UP001174936"/>
    </source>
</evidence>
<dbReference type="AlphaFoldDB" id="A0AA39YD40"/>
<comment type="caution">
    <text evidence="1">The sequence shown here is derived from an EMBL/GenBank/DDBJ whole genome shotgun (WGS) entry which is preliminary data.</text>
</comment>
<gene>
    <name evidence="1" type="ORF">B0T16DRAFT_409713</name>
</gene>
<keyword evidence="2" id="KW-1185">Reference proteome</keyword>
<dbReference type="Proteomes" id="UP001174936">
    <property type="component" value="Unassembled WGS sequence"/>
</dbReference>
<protein>
    <submittedName>
        <fullName evidence="1">Uncharacterized protein</fullName>
    </submittedName>
</protein>